<reference evidence="1" key="2">
    <citation type="journal article" date="2015" name="Data Brief">
        <title>Shoot transcriptome of the giant reed, Arundo donax.</title>
        <authorList>
            <person name="Barrero R.A."/>
            <person name="Guerrero F.D."/>
            <person name="Moolhuijzen P."/>
            <person name="Goolsby J.A."/>
            <person name="Tidwell J."/>
            <person name="Bellgard S.E."/>
            <person name="Bellgard M.I."/>
        </authorList>
    </citation>
    <scope>NUCLEOTIDE SEQUENCE</scope>
    <source>
        <tissue evidence="1">Shoot tissue taken approximately 20 cm above the soil surface</tissue>
    </source>
</reference>
<reference evidence="1" key="1">
    <citation type="submission" date="2014-09" db="EMBL/GenBank/DDBJ databases">
        <authorList>
            <person name="Magalhaes I.L.F."/>
            <person name="Oliveira U."/>
            <person name="Santos F.R."/>
            <person name="Vidigal T.H.D.A."/>
            <person name="Brescovit A.D."/>
            <person name="Santos A.J."/>
        </authorList>
    </citation>
    <scope>NUCLEOTIDE SEQUENCE</scope>
    <source>
        <tissue evidence="1">Shoot tissue taken approximately 20 cm above the soil surface</tissue>
    </source>
</reference>
<organism evidence="1">
    <name type="scientific">Arundo donax</name>
    <name type="common">Giant reed</name>
    <name type="synonym">Donax arundinaceus</name>
    <dbReference type="NCBI Taxonomy" id="35708"/>
    <lineage>
        <taxon>Eukaryota</taxon>
        <taxon>Viridiplantae</taxon>
        <taxon>Streptophyta</taxon>
        <taxon>Embryophyta</taxon>
        <taxon>Tracheophyta</taxon>
        <taxon>Spermatophyta</taxon>
        <taxon>Magnoliopsida</taxon>
        <taxon>Liliopsida</taxon>
        <taxon>Poales</taxon>
        <taxon>Poaceae</taxon>
        <taxon>PACMAD clade</taxon>
        <taxon>Arundinoideae</taxon>
        <taxon>Arundineae</taxon>
        <taxon>Arundo</taxon>
    </lineage>
</organism>
<sequence>MPVPSMSIHLRIHNCTQTPILYDNNLYQG</sequence>
<protein>
    <submittedName>
        <fullName evidence="1">Uncharacterized protein</fullName>
    </submittedName>
</protein>
<accession>A0A0A9G333</accession>
<dbReference type="AlphaFoldDB" id="A0A0A9G333"/>
<name>A0A0A9G333_ARUDO</name>
<dbReference type="EMBL" id="GBRH01180007">
    <property type="protein sequence ID" value="JAE17889.1"/>
    <property type="molecule type" value="Transcribed_RNA"/>
</dbReference>
<evidence type="ECO:0000313" key="1">
    <source>
        <dbReference type="EMBL" id="JAE17889.1"/>
    </source>
</evidence>
<proteinExistence type="predicted"/>